<feature type="transmembrane region" description="Helical" evidence="1">
    <location>
        <begin position="66"/>
        <end position="84"/>
    </location>
</feature>
<keyword evidence="1" id="KW-0472">Membrane</keyword>
<feature type="transmembrane region" description="Helical" evidence="1">
    <location>
        <begin position="6"/>
        <end position="27"/>
    </location>
</feature>
<gene>
    <name evidence="3" type="ORF">BI364_06660</name>
</gene>
<keyword evidence="1" id="KW-1133">Transmembrane helix</keyword>
<dbReference type="Proteomes" id="UP000095401">
    <property type="component" value="Chromosome"/>
</dbReference>
<reference evidence="4" key="1">
    <citation type="submission" date="2016-09" db="EMBL/GenBank/DDBJ databases">
        <title>Acidihalobacter prosperus F5.</title>
        <authorList>
            <person name="Khaleque H.N."/>
            <person name="Ramsay J.P."/>
            <person name="Kaksonen A.H."/>
            <person name="Boxall N.J."/>
            <person name="Watkin E.L.J."/>
        </authorList>
    </citation>
    <scope>NUCLEOTIDE SEQUENCE [LARGE SCALE GENOMIC DNA]</scope>
    <source>
        <strain evidence="4">F5</strain>
    </source>
</reference>
<feature type="transmembrane region" description="Helical" evidence="1">
    <location>
        <begin position="91"/>
        <end position="108"/>
    </location>
</feature>
<dbReference type="InterPro" id="IPR025105">
    <property type="entry name" value="DUF4010"/>
</dbReference>
<feature type="domain" description="DUF4010" evidence="2">
    <location>
        <begin position="184"/>
        <end position="392"/>
    </location>
</feature>
<proteinExistence type="predicted"/>
<organism evidence="3 4">
    <name type="scientific">Acidihalobacter yilgarnensis</name>
    <dbReference type="NCBI Taxonomy" id="2819280"/>
    <lineage>
        <taxon>Bacteria</taxon>
        <taxon>Pseudomonadati</taxon>
        <taxon>Pseudomonadota</taxon>
        <taxon>Gammaproteobacteria</taxon>
        <taxon>Chromatiales</taxon>
        <taxon>Ectothiorhodospiraceae</taxon>
        <taxon>Acidihalobacter</taxon>
    </lineage>
</organism>
<feature type="transmembrane region" description="Helical" evidence="1">
    <location>
        <begin position="114"/>
        <end position="134"/>
    </location>
</feature>
<dbReference type="PANTHER" id="PTHR39084:SF1">
    <property type="entry name" value="DUF4010 DOMAIN-CONTAINING PROTEIN"/>
    <property type="match status" value="1"/>
</dbReference>
<feature type="transmembrane region" description="Helical" evidence="1">
    <location>
        <begin position="146"/>
        <end position="163"/>
    </location>
</feature>
<dbReference type="RefSeq" id="WP_070078065.1">
    <property type="nucleotide sequence ID" value="NZ_CP017415.1"/>
</dbReference>
<protein>
    <recommendedName>
        <fullName evidence="2">DUF4010 domain-containing protein</fullName>
    </recommendedName>
</protein>
<feature type="transmembrane region" description="Helical" evidence="1">
    <location>
        <begin position="39"/>
        <end position="60"/>
    </location>
</feature>
<evidence type="ECO:0000256" key="1">
    <source>
        <dbReference type="SAM" id="Phobius"/>
    </source>
</evidence>
<sequence length="421" mass="45526">MPNLAPLSPLLVAFIATTLFGFVIGLELHSYRRAGGQDLGFGTTRTFTLLAVLGFTLTLLDPSLHLYAFGLVAVTVLLALNYWVRLRAGQQSLLATLIALLVFLIGPLSLRQPIWLLILYVVVILLLLGEKPGIRRFSDAFRSSEAATLAKFLIMAGLILPLLPERQIAPFLSVTYYQLWLAVIVVSGISYLSYLAQTYFFPSRGALLTGLLGGLYSSTAATVVLGRQAHEPGGDDRTLAAAIVLATAMMYLRLFSLILILGHDAIAWRLVIPFAVLFAGSLGVAWLLHHGPATVGGEAGVPPLRHPLEFSTAVLFAFLFVVFAALTHWVIGRYGTTGLHLLSFAVGFTDIDPFILSLLAGRFHVDEAGLAAAVIVASGSNNLLKGLYAVVLSRNRRVLPAAIWLFVSCLLSLVYVYWHGS</sequence>
<dbReference type="KEGG" id="aprs:BI364_06660"/>
<keyword evidence="4" id="KW-1185">Reference proteome</keyword>
<feature type="transmembrane region" description="Helical" evidence="1">
    <location>
        <begin position="206"/>
        <end position="226"/>
    </location>
</feature>
<accession>A0A1D8IMI9</accession>
<feature type="transmembrane region" description="Helical" evidence="1">
    <location>
        <begin position="338"/>
        <end position="356"/>
    </location>
</feature>
<dbReference type="AlphaFoldDB" id="A0A1D8IMI9"/>
<evidence type="ECO:0000259" key="2">
    <source>
        <dbReference type="Pfam" id="PF13194"/>
    </source>
</evidence>
<evidence type="ECO:0000313" key="3">
    <source>
        <dbReference type="EMBL" id="AOU97680.1"/>
    </source>
</evidence>
<dbReference type="PANTHER" id="PTHR39084">
    <property type="entry name" value="MEMBRANE PROTEIN-RELATED"/>
    <property type="match status" value="1"/>
</dbReference>
<name>A0A1D8IMI9_9GAMM</name>
<feature type="transmembrane region" description="Helical" evidence="1">
    <location>
        <begin position="368"/>
        <end position="391"/>
    </location>
</feature>
<dbReference type="EMBL" id="CP017415">
    <property type="protein sequence ID" value="AOU97680.1"/>
    <property type="molecule type" value="Genomic_DNA"/>
</dbReference>
<feature type="transmembrane region" description="Helical" evidence="1">
    <location>
        <begin position="308"/>
        <end position="331"/>
    </location>
</feature>
<evidence type="ECO:0000313" key="4">
    <source>
        <dbReference type="Proteomes" id="UP000095401"/>
    </source>
</evidence>
<dbReference type="Pfam" id="PF13194">
    <property type="entry name" value="DUF4010"/>
    <property type="match status" value="1"/>
</dbReference>
<feature type="transmembrane region" description="Helical" evidence="1">
    <location>
        <begin position="268"/>
        <end position="288"/>
    </location>
</feature>
<feature type="transmembrane region" description="Helical" evidence="1">
    <location>
        <begin position="238"/>
        <end position="261"/>
    </location>
</feature>
<feature type="transmembrane region" description="Helical" evidence="1">
    <location>
        <begin position="175"/>
        <end position="194"/>
    </location>
</feature>
<keyword evidence="1" id="KW-0812">Transmembrane</keyword>
<feature type="transmembrane region" description="Helical" evidence="1">
    <location>
        <begin position="398"/>
        <end position="418"/>
    </location>
</feature>